<dbReference type="RefSeq" id="WP_076398392.1">
    <property type="nucleotide sequence ID" value="NZ_FTOA01000001.1"/>
</dbReference>
<dbReference type="OrthoDB" id="9775392at2"/>
<dbReference type="InterPro" id="IPR036390">
    <property type="entry name" value="WH_DNA-bd_sf"/>
</dbReference>
<dbReference type="PANTHER" id="PTHR30346">
    <property type="entry name" value="TRANSCRIPTIONAL DUAL REGULATOR HCAR-RELATED"/>
    <property type="match status" value="1"/>
</dbReference>
<dbReference type="Pfam" id="PF00126">
    <property type="entry name" value="HTH_1"/>
    <property type="match status" value="1"/>
</dbReference>
<evidence type="ECO:0000256" key="3">
    <source>
        <dbReference type="ARBA" id="ARBA00023125"/>
    </source>
</evidence>
<evidence type="ECO:0000313" key="6">
    <source>
        <dbReference type="EMBL" id="SIS38530.1"/>
    </source>
</evidence>
<dbReference type="PROSITE" id="PS50931">
    <property type="entry name" value="HTH_LYSR"/>
    <property type="match status" value="1"/>
</dbReference>
<comment type="similarity">
    <text evidence="1">Belongs to the LysR transcriptional regulatory family.</text>
</comment>
<evidence type="ECO:0000313" key="7">
    <source>
        <dbReference type="Proteomes" id="UP000185678"/>
    </source>
</evidence>
<dbReference type="Gene3D" id="1.10.10.10">
    <property type="entry name" value="Winged helix-like DNA-binding domain superfamily/Winged helix DNA-binding domain"/>
    <property type="match status" value="1"/>
</dbReference>
<dbReference type="Gene3D" id="3.40.190.10">
    <property type="entry name" value="Periplasmic binding protein-like II"/>
    <property type="match status" value="2"/>
</dbReference>
<keyword evidence="7" id="KW-1185">Reference proteome</keyword>
<keyword evidence="4" id="KW-0804">Transcription</keyword>
<dbReference type="GO" id="GO:0003677">
    <property type="term" value="F:DNA binding"/>
    <property type="evidence" value="ECO:0007669"/>
    <property type="project" value="UniProtKB-KW"/>
</dbReference>
<gene>
    <name evidence="6" type="ORF">SAMN05421779_101384</name>
</gene>
<proteinExistence type="inferred from homology"/>
<reference evidence="6 7" key="1">
    <citation type="submission" date="2017-01" db="EMBL/GenBank/DDBJ databases">
        <authorList>
            <person name="Mah S.A."/>
            <person name="Swanson W.J."/>
            <person name="Moy G.W."/>
            <person name="Vacquier V.D."/>
        </authorList>
    </citation>
    <scope>NUCLEOTIDE SEQUENCE [LARGE SCALE GENOMIC DNA]</scope>
    <source>
        <strain evidence="6 7">DSM 11589</strain>
    </source>
</reference>
<dbReference type="SUPFAM" id="SSF46785">
    <property type="entry name" value="Winged helix' DNA-binding domain"/>
    <property type="match status" value="1"/>
</dbReference>
<dbReference type="Proteomes" id="UP000185678">
    <property type="component" value="Unassembled WGS sequence"/>
</dbReference>
<dbReference type="FunFam" id="1.10.10.10:FF:000001">
    <property type="entry name" value="LysR family transcriptional regulator"/>
    <property type="match status" value="1"/>
</dbReference>
<sequence>MRPLPTLRQLRYLVTVAETLHFGKAADLCFVTQSTLSAGIQELETLLGITLIERQSRRKVVLTPLGNELVERARAILADTEALVDAAQAGAHPLVGDLRLGVIPTIGPYVLPKVLSVARRSYPDLKLYLREEQTARVLDDLAAGRIDCGLIALPFETGDLMVRELWREDVVAVLPADHPLASQRTLSDADLAATELLMLEDGHCLRDHALQACALRKPKDNEAFQATSLGTLVQMVGSGLGVTLIPRTAINVEVNNDLPVVVRDLSNSRVARSLAMVWRPVNPRGRDFDLLADMIMANPPSGILLSGGKRTA</sequence>
<dbReference type="GO" id="GO:0003700">
    <property type="term" value="F:DNA-binding transcription factor activity"/>
    <property type="evidence" value="ECO:0007669"/>
    <property type="project" value="InterPro"/>
</dbReference>
<dbReference type="EMBL" id="FTOA01000001">
    <property type="protein sequence ID" value="SIS38530.1"/>
    <property type="molecule type" value="Genomic_DNA"/>
</dbReference>
<evidence type="ECO:0000256" key="4">
    <source>
        <dbReference type="ARBA" id="ARBA00023163"/>
    </source>
</evidence>
<evidence type="ECO:0000259" key="5">
    <source>
        <dbReference type="PROSITE" id="PS50931"/>
    </source>
</evidence>
<protein>
    <submittedName>
        <fullName evidence="6">LysR family transcriptional regulator, hydrogen peroxide-inducible genes activator</fullName>
    </submittedName>
</protein>
<evidence type="ECO:0000256" key="1">
    <source>
        <dbReference type="ARBA" id="ARBA00009437"/>
    </source>
</evidence>
<dbReference type="Pfam" id="PF03466">
    <property type="entry name" value="LysR_substrate"/>
    <property type="match status" value="1"/>
</dbReference>
<keyword evidence="3" id="KW-0238">DNA-binding</keyword>
<dbReference type="SUPFAM" id="SSF53850">
    <property type="entry name" value="Periplasmic binding protein-like II"/>
    <property type="match status" value="1"/>
</dbReference>
<dbReference type="PANTHER" id="PTHR30346:SF10">
    <property type="entry name" value="TRANSCRIPTIONAL REGULATOR OF OXIDATIVE STRESS OXYR"/>
    <property type="match status" value="1"/>
</dbReference>
<dbReference type="CDD" id="cd08411">
    <property type="entry name" value="PBP2_OxyR"/>
    <property type="match status" value="1"/>
</dbReference>
<keyword evidence="2" id="KW-0805">Transcription regulation</keyword>
<dbReference type="STRING" id="80876.SAMN05421779_101384"/>
<dbReference type="InterPro" id="IPR000847">
    <property type="entry name" value="LysR_HTH_N"/>
</dbReference>
<evidence type="ECO:0000256" key="2">
    <source>
        <dbReference type="ARBA" id="ARBA00023015"/>
    </source>
</evidence>
<feature type="domain" description="HTH lysR-type" evidence="5">
    <location>
        <begin position="5"/>
        <end position="63"/>
    </location>
</feature>
<dbReference type="InterPro" id="IPR005119">
    <property type="entry name" value="LysR_subst-bd"/>
</dbReference>
<name>A0A1N7IN89_9PROT</name>
<dbReference type="InterPro" id="IPR036388">
    <property type="entry name" value="WH-like_DNA-bd_sf"/>
</dbReference>
<dbReference type="GO" id="GO:0032993">
    <property type="term" value="C:protein-DNA complex"/>
    <property type="evidence" value="ECO:0007669"/>
    <property type="project" value="TreeGrafter"/>
</dbReference>
<accession>A0A1N7IN89</accession>
<dbReference type="AlphaFoldDB" id="A0A1N7IN89"/>
<organism evidence="6 7">
    <name type="scientific">Insolitispirillum peregrinum</name>
    <dbReference type="NCBI Taxonomy" id="80876"/>
    <lineage>
        <taxon>Bacteria</taxon>
        <taxon>Pseudomonadati</taxon>
        <taxon>Pseudomonadota</taxon>
        <taxon>Alphaproteobacteria</taxon>
        <taxon>Rhodospirillales</taxon>
        <taxon>Novispirillaceae</taxon>
        <taxon>Insolitispirillum</taxon>
    </lineage>
</organism>